<organism evidence="1 2">
    <name type="scientific">Saitoella complicata (strain BCRC 22490 / CBS 7301 / JCM 7358 / NBRC 10748 / NRRL Y-17804)</name>
    <dbReference type="NCBI Taxonomy" id="698492"/>
    <lineage>
        <taxon>Eukaryota</taxon>
        <taxon>Fungi</taxon>
        <taxon>Dikarya</taxon>
        <taxon>Ascomycota</taxon>
        <taxon>Taphrinomycotina</taxon>
        <taxon>Taphrinomycotina incertae sedis</taxon>
        <taxon>Saitoella</taxon>
    </lineage>
</organism>
<gene>
    <name evidence="1" type="ORF">G7K_2663-t1</name>
</gene>
<comment type="caution">
    <text evidence="1">The sequence shown here is derived from an EMBL/GenBank/DDBJ whole genome shotgun (WGS) entry which is preliminary data.</text>
</comment>
<name>A0A0E9NGF8_SAICN</name>
<sequence>MDVMEIDLDQEPVRFRRLNPLQLPLCPSGYALLPFDAGRYYTTGGFLDVNPVSLALYPDASVSHRLGVH</sequence>
<protein>
    <submittedName>
        <fullName evidence="1">Uncharacterized protein</fullName>
    </submittedName>
</protein>
<reference evidence="1 2" key="3">
    <citation type="journal article" date="2015" name="Genome Announc.">
        <title>Draft Genome Sequence of the Archiascomycetous Yeast Saitoella complicata.</title>
        <authorList>
            <person name="Yamauchi K."/>
            <person name="Kondo S."/>
            <person name="Hamamoto M."/>
            <person name="Takahashi Y."/>
            <person name="Ogura Y."/>
            <person name="Hayashi T."/>
            <person name="Nishida H."/>
        </authorList>
    </citation>
    <scope>NUCLEOTIDE SEQUENCE [LARGE SCALE GENOMIC DNA]</scope>
    <source>
        <strain evidence="1 2">NRRL Y-17804</strain>
    </source>
</reference>
<reference evidence="1 2" key="1">
    <citation type="journal article" date="2011" name="J. Gen. Appl. Microbiol.">
        <title>Draft genome sequencing of the enigmatic yeast Saitoella complicata.</title>
        <authorList>
            <person name="Nishida H."/>
            <person name="Hamamoto M."/>
            <person name="Sugiyama J."/>
        </authorList>
    </citation>
    <scope>NUCLEOTIDE SEQUENCE [LARGE SCALE GENOMIC DNA]</scope>
    <source>
        <strain evidence="1 2">NRRL Y-17804</strain>
    </source>
</reference>
<evidence type="ECO:0000313" key="2">
    <source>
        <dbReference type="Proteomes" id="UP000033140"/>
    </source>
</evidence>
<dbReference type="AlphaFoldDB" id="A0A0E9NGF8"/>
<evidence type="ECO:0000313" key="1">
    <source>
        <dbReference type="EMBL" id="GAO48490.1"/>
    </source>
</evidence>
<proteinExistence type="predicted"/>
<dbReference type="Proteomes" id="UP000033140">
    <property type="component" value="Unassembled WGS sequence"/>
</dbReference>
<keyword evidence="2" id="KW-1185">Reference proteome</keyword>
<dbReference type="EMBL" id="BACD03000015">
    <property type="protein sequence ID" value="GAO48490.1"/>
    <property type="molecule type" value="Genomic_DNA"/>
</dbReference>
<reference evidence="1 2" key="2">
    <citation type="journal article" date="2014" name="J. Gen. Appl. Microbiol.">
        <title>The early diverging ascomycetous budding yeast Saitoella complicata has three histone deacetylases belonging to the Clr6, Hos2, and Rpd3 lineages.</title>
        <authorList>
            <person name="Nishida H."/>
            <person name="Matsumoto T."/>
            <person name="Kondo S."/>
            <person name="Hamamoto M."/>
            <person name="Yoshikawa H."/>
        </authorList>
    </citation>
    <scope>NUCLEOTIDE SEQUENCE [LARGE SCALE GENOMIC DNA]</scope>
    <source>
        <strain evidence="1 2">NRRL Y-17804</strain>
    </source>
</reference>
<accession>A0A0E9NGF8</accession>